<keyword evidence="2" id="KW-1185">Reference proteome</keyword>
<organism evidence="1 2">
    <name type="scientific">Penicillium alfredii</name>
    <dbReference type="NCBI Taxonomy" id="1506179"/>
    <lineage>
        <taxon>Eukaryota</taxon>
        <taxon>Fungi</taxon>
        <taxon>Dikarya</taxon>
        <taxon>Ascomycota</taxon>
        <taxon>Pezizomycotina</taxon>
        <taxon>Eurotiomycetes</taxon>
        <taxon>Eurotiomycetidae</taxon>
        <taxon>Eurotiales</taxon>
        <taxon>Aspergillaceae</taxon>
        <taxon>Penicillium</taxon>
    </lineage>
</organism>
<dbReference type="GeneID" id="81390661"/>
<comment type="caution">
    <text evidence="1">The sequence shown here is derived from an EMBL/GenBank/DDBJ whole genome shotgun (WGS) entry which is preliminary data.</text>
</comment>
<protein>
    <submittedName>
        <fullName evidence="1">Uncharacterized protein</fullName>
    </submittedName>
</protein>
<reference evidence="1" key="2">
    <citation type="journal article" date="2023" name="IMA Fungus">
        <title>Comparative genomic study of the Penicillium genus elucidates a diverse pangenome and 15 lateral gene transfer events.</title>
        <authorList>
            <person name="Petersen C."/>
            <person name="Sorensen T."/>
            <person name="Nielsen M.R."/>
            <person name="Sondergaard T.E."/>
            <person name="Sorensen J.L."/>
            <person name="Fitzpatrick D.A."/>
            <person name="Frisvad J.C."/>
            <person name="Nielsen K.L."/>
        </authorList>
    </citation>
    <scope>NUCLEOTIDE SEQUENCE</scope>
    <source>
        <strain evidence="1">IBT 34128</strain>
    </source>
</reference>
<dbReference type="OrthoDB" id="4812032at2759"/>
<evidence type="ECO:0000313" key="1">
    <source>
        <dbReference type="EMBL" id="KAJ5115151.1"/>
    </source>
</evidence>
<dbReference type="EMBL" id="JAPMSZ010000001">
    <property type="protein sequence ID" value="KAJ5115151.1"/>
    <property type="molecule type" value="Genomic_DNA"/>
</dbReference>
<evidence type="ECO:0000313" key="2">
    <source>
        <dbReference type="Proteomes" id="UP001141434"/>
    </source>
</evidence>
<dbReference type="AlphaFoldDB" id="A0A9W9GAG6"/>
<dbReference type="RefSeq" id="XP_056516343.1">
    <property type="nucleotide sequence ID" value="XM_056651493.1"/>
</dbReference>
<reference evidence="1" key="1">
    <citation type="submission" date="2022-11" db="EMBL/GenBank/DDBJ databases">
        <authorList>
            <person name="Petersen C."/>
        </authorList>
    </citation>
    <scope>NUCLEOTIDE SEQUENCE</scope>
    <source>
        <strain evidence="1">IBT 34128</strain>
    </source>
</reference>
<proteinExistence type="predicted"/>
<dbReference type="Proteomes" id="UP001141434">
    <property type="component" value="Unassembled WGS sequence"/>
</dbReference>
<sequence>MDKQDPEQLVVTKAGDFPFILPAPAAGDVLEVIEGKVRGLAQVVASGGRLALPSNQTSTLRKHDAETFAKERMASVEREQYEQWKQNPAAVPPLDWATNTVPIPPNSLKTFSQRAMAMDLVWHHQGATPEHAAWLTSHMTGLLPLVKAITKVLGAQTHLETHDPLARLSAAERAEVETLQLVTAAVERNVALERERVRKLIESINEDQAVFKTRLQTLAKHPVGLESNT</sequence>
<name>A0A9W9GAG6_9EURO</name>
<accession>A0A9W9GAG6</accession>
<gene>
    <name evidence="1" type="ORF">NUU61_000910</name>
</gene>